<evidence type="ECO:0000256" key="4">
    <source>
        <dbReference type="ARBA" id="ARBA00022801"/>
    </source>
</evidence>
<dbReference type="SMART" id="SM00849">
    <property type="entry name" value="Lactamase_B"/>
    <property type="match status" value="1"/>
</dbReference>
<evidence type="ECO:0000256" key="5">
    <source>
        <dbReference type="ARBA" id="ARBA00022833"/>
    </source>
</evidence>
<dbReference type="Proteomes" id="UP000295122">
    <property type="component" value="Unassembled WGS sequence"/>
</dbReference>
<evidence type="ECO:0000256" key="2">
    <source>
        <dbReference type="ARBA" id="ARBA00007749"/>
    </source>
</evidence>
<dbReference type="SUPFAM" id="SSF56281">
    <property type="entry name" value="Metallo-hydrolase/oxidoreductase"/>
    <property type="match status" value="1"/>
</dbReference>
<dbReference type="EMBL" id="SNZR01000014">
    <property type="protein sequence ID" value="TDR89273.1"/>
    <property type="molecule type" value="Genomic_DNA"/>
</dbReference>
<dbReference type="CDD" id="cd07729">
    <property type="entry name" value="AHL_lactonase_MBL-fold"/>
    <property type="match status" value="1"/>
</dbReference>
<gene>
    <name evidence="7" type="ORF">EV668_3763</name>
</gene>
<evidence type="ECO:0000259" key="6">
    <source>
        <dbReference type="SMART" id="SM00849"/>
    </source>
</evidence>
<dbReference type="PANTHER" id="PTHR42978:SF7">
    <property type="entry name" value="METALLO-HYDROLASE RV2300C-RELATED"/>
    <property type="match status" value="1"/>
</dbReference>
<dbReference type="GO" id="GO:0046872">
    <property type="term" value="F:metal ion binding"/>
    <property type="evidence" value="ECO:0007669"/>
    <property type="project" value="UniProtKB-KW"/>
</dbReference>
<sequence>MAELEPYEIHAVRYAHNANATTRENFLGGDPHETPMPLDYFVWAIRGNGRTIIFDTGFDEAMAKKRKRQFLRSPGEGLKCIGIDPDGVEDVVVSHMHYDHCGNYDLFPRAKYHLQDTEMAYCTGRCMCHPTLRVPFELDDVVSMVGKVFTGRVAFHDGDSEFAPGITLHKVGGHSKGLQVMRVWTRRGWMVLASDASHFYANMENGRPFHLVHNVEEVLESYNRCYSLASERSGVIPGHDPKTLDLYPASAPGLEGIAVRLDADPRG</sequence>
<dbReference type="PANTHER" id="PTHR42978">
    <property type="entry name" value="QUORUM-QUENCHING LACTONASE YTNP-RELATED-RELATED"/>
    <property type="match status" value="1"/>
</dbReference>
<dbReference type="GO" id="GO:0016787">
    <property type="term" value="F:hydrolase activity"/>
    <property type="evidence" value="ECO:0007669"/>
    <property type="project" value="UniProtKB-KW"/>
</dbReference>
<dbReference type="Gene3D" id="3.60.15.10">
    <property type="entry name" value="Ribonuclease Z/Hydroxyacylglutathione hydrolase-like"/>
    <property type="match status" value="1"/>
</dbReference>
<comment type="similarity">
    <text evidence="2">Belongs to the metallo-beta-lactamase superfamily.</text>
</comment>
<comment type="caution">
    <text evidence="7">The sequence shown here is derived from an EMBL/GenBank/DDBJ whole genome shotgun (WGS) entry which is preliminary data.</text>
</comment>
<comment type="cofactor">
    <cofactor evidence="1">
        <name>Zn(2+)</name>
        <dbReference type="ChEBI" id="CHEBI:29105"/>
    </cofactor>
</comment>
<proteinExistence type="inferred from homology"/>
<dbReference type="InterPro" id="IPR051013">
    <property type="entry name" value="MBL_superfamily_lactonases"/>
</dbReference>
<keyword evidence="3" id="KW-0479">Metal-binding</keyword>
<dbReference type="Pfam" id="PF00753">
    <property type="entry name" value="Lactamase_B"/>
    <property type="match status" value="1"/>
</dbReference>
<dbReference type="InterPro" id="IPR001279">
    <property type="entry name" value="Metallo-B-lactamas"/>
</dbReference>
<evidence type="ECO:0000256" key="1">
    <source>
        <dbReference type="ARBA" id="ARBA00001947"/>
    </source>
</evidence>
<organism evidence="7 8">
    <name type="scientific">Enterovirga rhinocerotis</name>
    <dbReference type="NCBI Taxonomy" id="1339210"/>
    <lineage>
        <taxon>Bacteria</taxon>
        <taxon>Pseudomonadati</taxon>
        <taxon>Pseudomonadota</taxon>
        <taxon>Alphaproteobacteria</taxon>
        <taxon>Hyphomicrobiales</taxon>
        <taxon>Methylobacteriaceae</taxon>
        <taxon>Enterovirga</taxon>
    </lineage>
</organism>
<evidence type="ECO:0000256" key="3">
    <source>
        <dbReference type="ARBA" id="ARBA00022723"/>
    </source>
</evidence>
<reference evidence="7 8" key="1">
    <citation type="submission" date="2019-03" db="EMBL/GenBank/DDBJ databases">
        <title>Genomic Encyclopedia of Type Strains, Phase IV (KMG-IV): sequencing the most valuable type-strain genomes for metagenomic binning, comparative biology and taxonomic classification.</title>
        <authorList>
            <person name="Goeker M."/>
        </authorList>
    </citation>
    <scope>NUCLEOTIDE SEQUENCE [LARGE SCALE GENOMIC DNA]</scope>
    <source>
        <strain evidence="7 8">DSM 25903</strain>
    </source>
</reference>
<dbReference type="AlphaFoldDB" id="A0A4R7BV48"/>
<keyword evidence="5" id="KW-0862">Zinc</keyword>
<protein>
    <submittedName>
        <fullName evidence="7">Glyoxylase-like metal-dependent hydrolase (Beta-lactamase superfamily II)</fullName>
    </submittedName>
</protein>
<evidence type="ECO:0000313" key="8">
    <source>
        <dbReference type="Proteomes" id="UP000295122"/>
    </source>
</evidence>
<accession>A0A4R7BV48</accession>
<keyword evidence="8" id="KW-1185">Reference proteome</keyword>
<name>A0A4R7BV48_9HYPH</name>
<keyword evidence="4 7" id="KW-0378">Hydrolase</keyword>
<dbReference type="InterPro" id="IPR036866">
    <property type="entry name" value="RibonucZ/Hydroxyglut_hydro"/>
</dbReference>
<dbReference type="RefSeq" id="WP_133772870.1">
    <property type="nucleotide sequence ID" value="NZ_SNZR01000014.1"/>
</dbReference>
<feature type="domain" description="Metallo-beta-lactamase" evidence="6">
    <location>
        <begin position="39"/>
        <end position="239"/>
    </location>
</feature>
<dbReference type="OrthoDB" id="9773738at2"/>
<evidence type="ECO:0000313" key="7">
    <source>
        <dbReference type="EMBL" id="TDR89273.1"/>
    </source>
</evidence>